<dbReference type="Proteomes" id="UP000269157">
    <property type="component" value="Unassembled WGS sequence"/>
</dbReference>
<gene>
    <name evidence="1" type="ORF">BCF46_2272</name>
</gene>
<evidence type="ECO:0000313" key="1">
    <source>
        <dbReference type="EMBL" id="RLJ52044.1"/>
    </source>
</evidence>
<comment type="caution">
    <text evidence="1">The sequence shown here is derived from an EMBL/GenBank/DDBJ whole genome shotgun (WGS) entry which is preliminary data.</text>
</comment>
<dbReference type="EMBL" id="RCCE01000003">
    <property type="protein sequence ID" value="RLJ52044.1"/>
    <property type="molecule type" value="Genomic_DNA"/>
</dbReference>
<reference evidence="1 2" key="1">
    <citation type="submission" date="2018-10" db="EMBL/GenBank/DDBJ databases">
        <title>Genomic Encyclopedia of Archaeal and Bacterial Type Strains, Phase II (KMG-II): from individual species to whole genera.</title>
        <authorList>
            <person name="Goeker M."/>
        </authorList>
    </citation>
    <scope>NUCLEOTIDE SEQUENCE [LARGE SCALE GENOMIC DNA]</scope>
    <source>
        <strain evidence="1 2">DSM 29466</strain>
    </source>
</reference>
<name>A0A497WS17_9RHOB</name>
<dbReference type="AlphaFoldDB" id="A0A497WS17"/>
<evidence type="ECO:0000313" key="2">
    <source>
        <dbReference type="Proteomes" id="UP000269157"/>
    </source>
</evidence>
<accession>A0A497WS17</accession>
<protein>
    <submittedName>
        <fullName evidence="1">Uncharacterized protein</fullName>
    </submittedName>
</protein>
<organism evidence="1 2">
    <name type="scientific">Litoreibacter meonggei</name>
    <dbReference type="NCBI Taxonomy" id="1049199"/>
    <lineage>
        <taxon>Bacteria</taxon>
        <taxon>Pseudomonadati</taxon>
        <taxon>Pseudomonadota</taxon>
        <taxon>Alphaproteobacteria</taxon>
        <taxon>Rhodobacterales</taxon>
        <taxon>Roseobacteraceae</taxon>
        <taxon>Litoreibacter</taxon>
    </lineage>
</organism>
<keyword evidence="2" id="KW-1185">Reference proteome</keyword>
<sequence>MQAPQRGFRHAIAAKPQVQSRLCLWGLGFIPFCNAFEGATHAEETYR</sequence>
<proteinExistence type="predicted"/>